<name>A0ABQ8RIK6_FUSEQ</name>
<feature type="region of interest" description="Disordered" evidence="1">
    <location>
        <begin position="238"/>
        <end position="265"/>
    </location>
</feature>
<comment type="caution">
    <text evidence="2">The sequence shown here is derived from an EMBL/GenBank/DDBJ whole genome shotgun (WGS) entry which is preliminary data.</text>
</comment>
<keyword evidence="3" id="KW-1185">Reference proteome</keyword>
<dbReference type="EMBL" id="JAOQBH010000005">
    <property type="protein sequence ID" value="KAJ4136164.1"/>
    <property type="molecule type" value="Genomic_DNA"/>
</dbReference>
<protein>
    <submittedName>
        <fullName evidence="2">Uncharacterized protein</fullName>
    </submittedName>
</protein>
<evidence type="ECO:0000313" key="2">
    <source>
        <dbReference type="EMBL" id="KAJ4136164.1"/>
    </source>
</evidence>
<proteinExistence type="predicted"/>
<evidence type="ECO:0000256" key="1">
    <source>
        <dbReference type="SAM" id="MobiDB-lite"/>
    </source>
</evidence>
<dbReference type="Proteomes" id="UP001152024">
    <property type="component" value="Unassembled WGS sequence"/>
</dbReference>
<reference evidence="2" key="1">
    <citation type="submission" date="2022-09" db="EMBL/GenBank/DDBJ databases">
        <title>Fusarium specimens isolated from Avocado Roots.</title>
        <authorList>
            <person name="Stajich J."/>
            <person name="Roper C."/>
            <person name="Heimlech-Rivalta G."/>
        </authorList>
    </citation>
    <scope>NUCLEOTIDE SEQUENCE</scope>
    <source>
        <strain evidence="2">CF00095</strain>
    </source>
</reference>
<organism evidence="2 3">
    <name type="scientific">Fusarium equiseti</name>
    <name type="common">Fusarium scirpi</name>
    <dbReference type="NCBI Taxonomy" id="61235"/>
    <lineage>
        <taxon>Eukaryota</taxon>
        <taxon>Fungi</taxon>
        <taxon>Dikarya</taxon>
        <taxon>Ascomycota</taxon>
        <taxon>Pezizomycotina</taxon>
        <taxon>Sordariomycetes</taxon>
        <taxon>Hypocreomycetidae</taxon>
        <taxon>Hypocreales</taxon>
        <taxon>Nectriaceae</taxon>
        <taxon>Fusarium</taxon>
        <taxon>Fusarium incarnatum-equiseti species complex</taxon>
    </lineage>
</organism>
<feature type="compositionally biased region" description="Basic and acidic residues" evidence="1">
    <location>
        <begin position="238"/>
        <end position="248"/>
    </location>
</feature>
<gene>
    <name evidence="2" type="ORF">NW768_003772</name>
</gene>
<accession>A0ABQ8RIK6</accession>
<sequence>MDSSINISDFSTEDLEALGTNIYDISPWTGYYLLSLGEPWINDSGNPDADRIQTLVNTMMYLVHVADAGLFPPRSTPLSSPLLPIFILNIQHFASQILSVLFLPLSPWPLLKAIPSQPSSFSPTGTSFQDFSADSDVDKPREPNSVIQNFLALSPAERCALGDHLRLWIKVVDQTPAEARDLHITAEHRRRFGMKLFDGWNTSHGASEVSEDPSPKTKEQSRILVSVWSEDLPLLAEAKRKRDDDDGKTPSPKKQKASPGRLEARKKGANAYIAVNKTVGKGDDKISFEMKDSKSQLATAEFVLMQHDSAEAKRTRIFNEKLIIATARNWIVEAANVGLESGSGQVLRAHPEG</sequence>
<evidence type="ECO:0000313" key="3">
    <source>
        <dbReference type="Proteomes" id="UP001152024"/>
    </source>
</evidence>